<feature type="compositionally biased region" description="Acidic residues" evidence="1">
    <location>
        <begin position="216"/>
        <end position="230"/>
    </location>
</feature>
<keyword evidence="2" id="KW-1133">Transmembrane helix</keyword>
<feature type="compositionally biased region" description="Acidic residues" evidence="1">
    <location>
        <begin position="244"/>
        <end position="253"/>
    </location>
</feature>
<feature type="compositionally biased region" description="Pro residues" evidence="1">
    <location>
        <begin position="1"/>
        <end position="17"/>
    </location>
</feature>
<evidence type="ECO:0000256" key="2">
    <source>
        <dbReference type="SAM" id="Phobius"/>
    </source>
</evidence>
<dbReference type="SUPFAM" id="SSF103481">
    <property type="entry name" value="Multidrug resistance efflux transporter EmrE"/>
    <property type="match status" value="1"/>
</dbReference>
<evidence type="ECO:0000313" key="3">
    <source>
        <dbReference type="EMBL" id="RWA03513.1"/>
    </source>
</evidence>
<dbReference type="STRING" id="363999.A0A439CMX6"/>
<feature type="region of interest" description="Disordered" evidence="1">
    <location>
        <begin position="1"/>
        <end position="77"/>
    </location>
</feature>
<gene>
    <name evidence="3" type="ORF">EKO27_g11592</name>
</gene>
<dbReference type="EMBL" id="RYZI01000768">
    <property type="protein sequence ID" value="RWA03513.1"/>
    <property type="molecule type" value="Genomic_DNA"/>
</dbReference>
<comment type="caution">
    <text evidence="3">The sequence shown here is derived from an EMBL/GenBank/DDBJ whole genome shotgun (WGS) entry which is preliminary data.</text>
</comment>
<feature type="compositionally biased region" description="Low complexity" evidence="1">
    <location>
        <begin position="18"/>
        <end position="31"/>
    </location>
</feature>
<accession>A0A439CMX6</accession>
<sequence length="266" mass="27982">MARPGKPPSKPPAPSPSPSSSSANPGPAAGGLKQRRPGSTVPTWGNTADEKEVAGTAAAAARAQTARRGDRDDDSETMPWAARNKWMVYAVASGACAAFNGVFAKLTTNDLTAHIARGISGALGLENIDRILEIIVRGIFFGLNLFFNGVMWTLFTQALAKGNSTTQVSIMNTSTNFMITAVLGLAIFAEALPPLWWAGAALLVAGNVIIGRKDEGGDDAGAERDGDEDAAERGRRGVVLPEVKEEDEDDEDVPLLGDLDAPLRDR</sequence>
<evidence type="ECO:0000256" key="1">
    <source>
        <dbReference type="SAM" id="MobiDB-lite"/>
    </source>
</evidence>
<feature type="transmembrane region" description="Helical" evidence="2">
    <location>
        <begin position="134"/>
        <end position="156"/>
    </location>
</feature>
<feature type="compositionally biased region" description="Low complexity" evidence="1">
    <location>
        <begin position="54"/>
        <end position="66"/>
    </location>
</feature>
<dbReference type="InterPro" id="IPR039632">
    <property type="entry name" value="TMEM42"/>
</dbReference>
<feature type="region of interest" description="Disordered" evidence="1">
    <location>
        <begin position="215"/>
        <end position="266"/>
    </location>
</feature>
<keyword evidence="4" id="KW-1185">Reference proteome</keyword>
<proteinExistence type="predicted"/>
<dbReference type="AlphaFoldDB" id="A0A439CMX6"/>
<keyword evidence="2" id="KW-0812">Transmembrane</keyword>
<keyword evidence="2" id="KW-0472">Membrane</keyword>
<name>A0A439CMX6_9PEZI</name>
<dbReference type="PANTHER" id="PTHR31965:SF1">
    <property type="entry name" value="TRANSMEMBRANE PROTEIN 42"/>
    <property type="match status" value="1"/>
</dbReference>
<dbReference type="Proteomes" id="UP000286045">
    <property type="component" value="Unassembled WGS sequence"/>
</dbReference>
<evidence type="ECO:0008006" key="5">
    <source>
        <dbReference type="Google" id="ProtNLM"/>
    </source>
</evidence>
<dbReference type="InterPro" id="IPR037185">
    <property type="entry name" value="EmrE-like"/>
</dbReference>
<feature type="transmembrane region" description="Helical" evidence="2">
    <location>
        <begin position="86"/>
        <end position="104"/>
    </location>
</feature>
<organism evidence="3 4">
    <name type="scientific">Xylaria grammica</name>
    <dbReference type="NCBI Taxonomy" id="363999"/>
    <lineage>
        <taxon>Eukaryota</taxon>
        <taxon>Fungi</taxon>
        <taxon>Dikarya</taxon>
        <taxon>Ascomycota</taxon>
        <taxon>Pezizomycotina</taxon>
        <taxon>Sordariomycetes</taxon>
        <taxon>Xylariomycetidae</taxon>
        <taxon>Xylariales</taxon>
        <taxon>Xylariaceae</taxon>
        <taxon>Xylaria</taxon>
    </lineage>
</organism>
<dbReference type="PANTHER" id="PTHR31965">
    <property type="entry name" value="TRANSMEMBRANE PROTEIN 42"/>
    <property type="match status" value="1"/>
</dbReference>
<feature type="transmembrane region" description="Helical" evidence="2">
    <location>
        <begin position="168"/>
        <end position="189"/>
    </location>
</feature>
<protein>
    <recommendedName>
        <fullName evidence="5">EamA domain-containing protein</fullName>
    </recommendedName>
</protein>
<evidence type="ECO:0000313" key="4">
    <source>
        <dbReference type="Proteomes" id="UP000286045"/>
    </source>
</evidence>
<reference evidence="3 4" key="1">
    <citation type="submission" date="2018-12" db="EMBL/GenBank/DDBJ databases">
        <title>Draft genome sequence of Xylaria grammica IHI A82.</title>
        <authorList>
            <person name="Buettner E."/>
            <person name="Kellner H."/>
        </authorList>
    </citation>
    <scope>NUCLEOTIDE SEQUENCE [LARGE SCALE GENOMIC DNA]</scope>
    <source>
        <strain evidence="3 4">IHI A82</strain>
    </source>
</reference>